<dbReference type="Gene3D" id="3.40.50.300">
    <property type="entry name" value="P-loop containing nucleotide triphosphate hydrolases"/>
    <property type="match status" value="2"/>
</dbReference>
<evidence type="ECO:0000256" key="4">
    <source>
        <dbReference type="ARBA" id="ARBA00022840"/>
    </source>
</evidence>
<evidence type="ECO:0000259" key="5">
    <source>
        <dbReference type="PROSITE" id="PS51192"/>
    </source>
</evidence>
<evidence type="ECO:0000313" key="7">
    <source>
        <dbReference type="EMBL" id="QHT12261.1"/>
    </source>
</evidence>
<evidence type="ECO:0000256" key="1">
    <source>
        <dbReference type="ARBA" id="ARBA00022741"/>
    </source>
</evidence>
<evidence type="ECO:0008006" key="8">
    <source>
        <dbReference type="Google" id="ProtNLM"/>
    </source>
</evidence>
<dbReference type="PANTHER" id="PTHR12131:SF1">
    <property type="entry name" value="ATP-DEPENDENT RNA HELICASE SUPV3L1, MITOCHONDRIAL-RELATED"/>
    <property type="match status" value="1"/>
</dbReference>
<dbReference type="PROSITE" id="PS51194">
    <property type="entry name" value="HELICASE_CTER"/>
    <property type="match status" value="1"/>
</dbReference>
<evidence type="ECO:0000256" key="2">
    <source>
        <dbReference type="ARBA" id="ARBA00022801"/>
    </source>
</evidence>
<keyword evidence="2" id="KW-0378">Hydrolase</keyword>
<keyword evidence="3" id="KW-0347">Helicase</keyword>
<dbReference type="InterPro" id="IPR012961">
    <property type="entry name" value="Ski2/MTR4_C"/>
</dbReference>
<dbReference type="CDD" id="cd18795">
    <property type="entry name" value="SF2_C_Ski2"/>
    <property type="match status" value="1"/>
</dbReference>
<dbReference type="Pfam" id="PF00271">
    <property type="entry name" value="Helicase_C"/>
    <property type="match status" value="1"/>
</dbReference>
<organism evidence="7">
    <name type="scientific">viral metagenome</name>
    <dbReference type="NCBI Taxonomy" id="1070528"/>
    <lineage>
        <taxon>unclassified sequences</taxon>
        <taxon>metagenomes</taxon>
        <taxon>organismal metagenomes</taxon>
    </lineage>
</organism>
<dbReference type="SMART" id="SM00487">
    <property type="entry name" value="DEXDc"/>
    <property type="match status" value="1"/>
</dbReference>
<name>A0A6C0D6V6_9ZZZZ</name>
<dbReference type="GO" id="GO:0004386">
    <property type="term" value="F:helicase activity"/>
    <property type="evidence" value="ECO:0007669"/>
    <property type="project" value="UniProtKB-KW"/>
</dbReference>
<dbReference type="Pfam" id="PF08148">
    <property type="entry name" value="DSHCT"/>
    <property type="match status" value="1"/>
</dbReference>
<evidence type="ECO:0000256" key="3">
    <source>
        <dbReference type="ARBA" id="ARBA00022806"/>
    </source>
</evidence>
<dbReference type="GO" id="GO:0005524">
    <property type="term" value="F:ATP binding"/>
    <property type="evidence" value="ECO:0007669"/>
    <property type="project" value="UniProtKB-KW"/>
</dbReference>
<keyword evidence="4" id="KW-0067">ATP-binding</keyword>
<dbReference type="InterPro" id="IPR027417">
    <property type="entry name" value="P-loop_NTPase"/>
</dbReference>
<evidence type="ECO:0000259" key="6">
    <source>
        <dbReference type="PROSITE" id="PS51194"/>
    </source>
</evidence>
<reference evidence="7" key="1">
    <citation type="journal article" date="2020" name="Nature">
        <title>Giant virus diversity and host interactions through global metagenomics.</title>
        <authorList>
            <person name="Schulz F."/>
            <person name="Roux S."/>
            <person name="Paez-Espino D."/>
            <person name="Jungbluth S."/>
            <person name="Walsh D.A."/>
            <person name="Denef V.J."/>
            <person name="McMahon K.D."/>
            <person name="Konstantinidis K.T."/>
            <person name="Eloe-Fadrosh E.A."/>
            <person name="Kyrpides N.C."/>
            <person name="Woyke T."/>
        </authorList>
    </citation>
    <scope>NUCLEOTIDE SEQUENCE</scope>
    <source>
        <strain evidence="7">GVMAG-M-3300023174-129</strain>
    </source>
</reference>
<dbReference type="SMART" id="SM00490">
    <property type="entry name" value="HELICc"/>
    <property type="match status" value="1"/>
</dbReference>
<dbReference type="InterPro" id="IPR050699">
    <property type="entry name" value="RNA-DNA_Helicase"/>
</dbReference>
<dbReference type="Pfam" id="PF00270">
    <property type="entry name" value="DEAD"/>
    <property type="match status" value="1"/>
</dbReference>
<dbReference type="Gene3D" id="1.10.3380.30">
    <property type="match status" value="1"/>
</dbReference>
<dbReference type="PROSITE" id="PS51192">
    <property type="entry name" value="HELICASE_ATP_BIND_1"/>
    <property type="match status" value="1"/>
</dbReference>
<dbReference type="AlphaFoldDB" id="A0A6C0D6V6"/>
<accession>A0A6C0D6V6</accession>
<dbReference type="SMART" id="SM01142">
    <property type="entry name" value="DSHCT"/>
    <property type="match status" value="1"/>
</dbReference>
<dbReference type="InterPro" id="IPR011545">
    <property type="entry name" value="DEAD/DEAH_box_helicase_dom"/>
</dbReference>
<sequence>MPLSKYLNIVDSKSDCLNYPNEDELAYNFPFNLDPFQKHAVKAIHQNENILVTCRTGSGKTVCAEYQIYHSLKKGKRVFYTTPIKSLSNQKFYDLKHMFKDNSVGILTGDIKFNPNADIIVMTTEILRNLLYKKGSVTESLGLTASLSLENLDAVIFDECHYINNKERGAVWEETMILLPKEVNLVLLSATIDSADLFASWLGELKQKRIHLISTTYRIVPLEHYVFKKDEYEKLLDAKEVFYPDAYNRWLHYLSDQEKSQKNHKQLVTNRRLGGYEDPVVTKGDQQNSFTHTLNKTIQHFYDKDLLPALFFVLSRKGCENYASKVSGTLIDTSDAAKVKHIIEFHLHRYKENVQISQQYFTLISLLEKGIGFHHSGLLPLLKEIVEILFSKGLIKVLFATETFAVGLNMPTRTVVFTGLRKYDDSSDSMRLLSTDEYIQMAGRAGRRGKDTKGYVFYLPDRQPEMLDEMKKMMTGSKTKLQSRMKFNYDFILKTTQSENLNWMDLVEKSYYYAQIQRTVNSISLEKENFEKELFSIIISEEQINTCKKEEFYKEQLKVTTNAARRKIQGEYESWRNKNPDRIMDPLRKTYERFTTLHKNIEDIKEDLKYYNNFQITLEPYFGVLQELEFMKQDKTLTQKGINATEVNEGNALLMAELYEERVFDTLNQQDILKVLSSFMESDEKESKSYETNDSVQKVLEYGEKICKMIEKIERKYSISFQEWKLNYEYINVLEDLFTGSSVGTVCETYGIMEGNLTRFLLKLLNIVDELKNIGTLNKDVLLLEKLEDVQSYDFYKIAIPESLYLHI</sequence>
<dbReference type="GO" id="GO:0070478">
    <property type="term" value="P:nuclear-transcribed mRNA catabolic process, 3'-5' exonucleolytic nonsense-mediated decay"/>
    <property type="evidence" value="ECO:0007669"/>
    <property type="project" value="TreeGrafter"/>
</dbReference>
<dbReference type="InterPro" id="IPR001650">
    <property type="entry name" value="Helicase_C-like"/>
</dbReference>
<proteinExistence type="predicted"/>
<dbReference type="EMBL" id="MN739542">
    <property type="protein sequence ID" value="QHT12261.1"/>
    <property type="molecule type" value="Genomic_DNA"/>
</dbReference>
<protein>
    <recommendedName>
        <fullName evidence="8">Helicase</fullName>
    </recommendedName>
</protein>
<dbReference type="GO" id="GO:0055087">
    <property type="term" value="C:Ski complex"/>
    <property type="evidence" value="ECO:0007669"/>
    <property type="project" value="TreeGrafter"/>
</dbReference>
<feature type="domain" description="Helicase ATP-binding" evidence="5">
    <location>
        <begin position="41"/>
        <end position="210"/>
    </location>
</feature>
<dbReference type="GO" id="GO:0016787">
    <property type="term" value="F:hydrolase activity"/>
    <property type="evidence" value="ECO:0007669"/>
    <property type="project" value="UniProtKB-KW"/>
</dbReference>
<dbReference type="InterPro" id="IPR014001">
    <property type="entry name" value="Helicase_ATP-bd"/>
</dbReference>
<dbReference type="PANTHER" id="PTHR12131">
    <property type="entry name" value="ATP-DEPENDENT RNA AND DNA HELICASE"/>
    <property type="match status" value="1"/>
</dbReference>
<dbReference type="GO" id="GO:0003676">
    <property type="term" value="F:nucleic acid binding"/>
    <property type="evidence" value="ECO:0007669"/>
    <property type="project" value="InterPro"/>
</dbReference>
<feature type="domain" description="Helicase C-terminal" evidence="6">
    <location>
        <begin position="329"/>
        <end position="489"/>
    </location>
</feature>
<keyword evidence="1" id="KW-0547">Nucleotide-binding</keyword>
<dbReference type="SUPFAM" id="SSF52540">
    <property type="entry name" value="P-loop containing nucleoside triphosphate hydrolases"/>
    <property type="match status" value="1"/>
</dbReference>